<dbReference type="InterPro" id="IPR011009">
    <property type="entry name" value="Kinase-like_dom_sf"/>
</dbReference>
<dbReference type="SMART" id="SM00220">
    <property type="entry name" value="S_TKc"/>
    <property type="match status" value="1"/>
</dbReference>
<dbReference type="OMA" id="DECSEAC"/>
<keyword evidence="2" id="KW-0472">Membrane</keyword>
<dbReference type="InterPro" id="IPR008271">
    <property type="entry name" value="Ser/Thr_kinase_AS"/>
</dbReference>
<dbReference type="InterPro" id="IPR000719">
    <property type="entry name" value="Prot_kinase_dom"/>
</dbReference>
<proteinExistence type="predicted"/>
<dbReference type="PROSITE" id="PS00108">
    <property type="entry name" value="PROTEIN_KINASE_ST"/>
    <property type="match status" value="1"/>
</dbReference>
<dbReference type="PROSITE" id="PS50011">
    <property type="entry name" value="PROTEIN_KINASE_DOM"/>
    <property type="match status" value="1"/>
</dbReference>
<organism evidence="4 5">
    <name type="scientific">Helianthus annuus</name>
    <name type="common">Common sunflower</name>
    <dbReference type="NCBI Taxonomy" id="4232"/>
    <lineage>
        <taxon>Eukaryota</taxon>
        <taxon>Viridiplantae</taxon>
        <taxon>Streptophyta</taxon>
        <taxon>Embryophyta</taxon>
        <taxon>Tracheophyta</taxon>
        <taxon>Spermatophyta</taxon>
        <taxon>Magnoliopsida</taxon>
        <taxon>eudicotyledons</taxon>
        <taxon>Gunneridae</taxon>
        <taxon>Pentapetalae</taxon>
        <taxon>asterids</taxon>
        <taxon>campanulids</taxon>
        <taxon>Asterales</taxon>
        <taxon>Asteraceae</taxon>
        <taxon>Asteroideae</taxon>
        <taxon>Heliantheae alliance</taxon>
        <taxon>Heliantheae</taxon>
        <taxon>Helianthus</taxon>
    </lineage>
</organism>
<keyword evidence="2" id="KW-0812">Transmembrane</keyword>
<keyword evidence="5" id="KW-1185">Reference proteome</keyword>
<dbReference type="Proteomes" id="UP000215914">
    <property type="component" value="Chromosome 7"/>
</dbReference>
<dbReference type="FunFam" id="1.10.510.10:FF:000237">
    <property type="entry name" value="G-type lectin S-receptor-like serine/threonine-protein kinase"/>
    <property type="match status" value="1"/>
</dbReference>
<dbReference type="PANTHER" id="PTHR47976:SF15">
    <property type="entry name" value="G-TYPE LECTIN S-RECEPTOR-LIKE SERINE_THREONINE-PROTEIN KINASE RLK1"/>
    <property type="match status" value="1"/>
</dbReference>
<evidence type="ECO:0000259" key="3">
    <source>
        <dbReference type="PROSITE" id="PS50011"/>
    </source>
</evidence>
<dbReference type="Pfam" id="PF00069">
    <property type="entry name" value="Pkinase"/>
    <property type="match status" value="1"/>
</dbReference>
<dbReference type="GO" id="GO:0004672">
    <property type="term" value="F:protein kinase activity"/>
    <property type="evidence" value="ECO:0000318"/>
    <property type="project" value="GO_Central"/>
</dbReference>
<keyword evidence="4" id="KW-0808">Transferase</keyword>
<evidence type="ECO:0000313" key="5">
    <source>
        <dbReference type="Proteomes" id="UP000215914"/>
    </source>
</evidence>
<dbReference type="AlphaFoldDB" id="A0A251UDM0"/>
<keyword evidence="2" id="KW-1133">Transmembrane helix</keyword>
<sequence>MVVELVGIIVFSLLDRNDPNGDCKPDFTPTCDEGYDQDQFYSIELTNIDWPYSDYVHVDPTDEESCKTFCLQDCFCAVAIYRDQQCWKKKLPLSNGRKDPLIVVKVFLKSRKSDFHQRTPSIFSTTHKSQRSLIVVIVGTCVVVIFLSNGVIFGDMRPSWKLRSDVILGIAKGLAYLHGECSTQVIHCDIKPQNILLDDCYNAKISDFGLAKLLMMDQSRTSTGIRGTKGYVAPEWFRNTPVTVMVDVYSFGVLLLEMISCRKSVIVNESDSKDVVAVLTDWAWDCYQEGKLDVFLENDSEALDDYKRLMTFVKVGLWCVQENPLVRPTMRKVIQMVEGVVEVNKPPCPFPFSVTYN</sequence>
<dbReference type="PANTHER" id="PTHR47976">
    <property type="entry name" value="G-TYPE LECTIN S-RECEPTOR-LIKE SERINE/THREONINE-PROTEIN KINASE SD2-5"/>
    <property type="match status" value="1"/>
</dbReference>
<evidence type="ECO:0000256" key="2">
    <source>
        <dbReference type="SAM" id="Phobius"/>
    </source>
</evidence>
<feature type="transmembrane region" description="Helical" evidence="2">
    <location>
        <begin position="133"/>
        <end position="153"/>
    </location>
</feature>
<accession>A0A251UDM0</accession>
<keyword evidence="4" id="KW-0418">Kinase</keyword>
<dbReference type="GO" id="GO:0005524">
    <property type="term" value="F:ATP binding"/>
    <property type="evidence" value="ECO:0007669"/>
    <property type="project" value="InterPro"/>
</dbReference>
<gene>
    <name evidence="4" type="ORF">HannXRQ_Chr07g0204151</name>
</gene>
<dbReference type="EMBL" id="CM007896">
    <property type="protein sequence ID" value="OTG21435.1"/>
    <property type="molecule type" value="Genomic_DNA"/>
</dbReference>
<dbReference type="InterPro" id="IPR051343">
    <property type="entry name" value="G-type_lectin_kinases/EP1-like"/>
</dbReference>
<dbReference type="CDD" id="cd01098">
    <property type="entry name" value="PAN_AP_plant"/>
    <property type="match status" value="1"/>
</dbReference>
<dbReference type="SUPFAM" id="SSF56112">
    <property type="entry name" value="Protein kinase-like (PK-like)"/>
    <property type="match status" value="1"/>
</dbReference>
<evidence type="ECO:0000313" key="4">
    <source>
        <dbReference type="EMBL" id="OTG21435.1"/>
    </source>
</evidence>
<protein>
    <submittedName>
        <fullName evidence="4">Putative serine/threonine-protein kinase, Ulk1/Ulk2</fullName>
    </submittedName>
</protein>
<dbReference type="InParanoid" id="A0A251UDM0"/>
<keyword evidence="1" id="KW-0732">Signal</keyword>
<name>A0A251UDM0_HELAN</name>
<dbReference type="Gene3D" id="1.10.510.10">
    <property type="entry name" value="Transferase(Phosphotransferase) domain 1"/>
    <property type="match status" value="1"/>
</dbReference>
<reference evidence="5" key="1">
    <citation type="journal article" date="2017" name="Nature">
        <title>The sunflower genome provides insights into oil metabolism, flowering and Asterid evolution.</title>
        <authorList>
            <person name="Badouin H."/>
            <person name="Gouzy J."/>
            <person name="Grassa C.J."/>
            <person name="Murat F."/>
            <person name="Staton S.E."/>
            <person name="Cottret L."/>
            <person name="Lelandais-Briere C."/>
            <person name="Owens G.L."/>
            <person name="Carrere S."/>
            <person name="Mayjonade B."/>
            <person name="Legrand L."/>
            <person name="Gill N."/>
            <person name="Kane N.C."/>
            <person name="Bowers J.E."/>
            <person name="Hubner S."/>
            <person name="Bellec A."/>
            <person name="Berard A."/>
            <person name="Berges H."/>
            <person name="Blanchet N."/>
            <person name="Boniface M.C."/>
            <person name="Brunel D."/>
            <person name="Catrice O."/>
            <person name="Chaidir N."/>
            <person name="Claudel C."/>
            <person name="Donnadieu C."/>
            <person name="Faraut T."/>
            <person name="Fievet G."/>
            <person name="Helmstetter N."/>
            <person name="King M."/>
            <person name="Knapp S.J."/>
            <person name="Lai Z."/>
            <person name="Le Paslier M.C."/>
            <person name="Lippi Y."/>
            <person name="Lorenzon L."/>
            <person name="Mandel J.R."/>
            <person name="Marage G."/>
            <person name="Marchand G."/>
            <person name="Marquand E."/>
            <person name="Bret-Mestries E."/>
            <person name="Morien E."/>
            <person name="Nambeesan S."/>
            <person name="Nguyen T."/>
            <person name="Pegot-Espagnet P."/>
            <person name="Pouilly N."/>
            <person name="Raftis F."/>
            <person name="Sallet E."/>
            <person name="Schiex T."/>
            <person name="Thomas J."/>
            <person name="Vandecasteele C."/>
            <person name="Vares D."/>
            <person name="Vear F."/>
            <person name="Vautrin S."/>
            <person name="Crespi M."/>
            <person name="Mangin B."/>
            <person name="Burke J.M."/>
            <person name="Salse J."/>
            <person name="Munos S."/>
            <person name="Vincourt P."/>
            <person name="Rieseberg L.H."/>
            <person name="Langlade N.B."/>
        </authorList>
    </citation>
    <scope>NUCLEOTIDE SEQUENCE [LARGE SCALE GENOMIC DNA]</scope>
    <source>
        <strain evidence="5">cv. SF193</strain>
    </source>
</reference>
<feature type="domain" description="Protein kinase" evidence="3">
    <location>
        <begin position="1"/>
        <end position="341"/>
    </location>
</feature>
<evidence type="ECO:0000256" key="1">
    <source>
        <dbReference type="ARBA" id="ARBA00022729"/>
    </source>
</evidence>